<organism evidence="1 2">
    <name type="scientific">Asanoa siamensis</name>
    <dbReference type="NCBI Taxonomy" id="926357"/>
    <lineage>
        <taxon>Bacteria</taxon>
        <taxon>Bacillati</taxon>
        <taxon>Actinomycetota</taxon>
        <taxon>Actinomycetes</taxon>
        <taxon>Micromonosporales</taxon>
        <taxon>Micromonosporaceae</taxon>
        <taxon>Asanoa</taxon>
    </lineage>
</organism>
<evidence type="ECO:0000313" key="1">
    <source>
        <dbReference type="EMBL" id="GIF73352.1"/>
    </source>
</evidence>
<dbReference type="RefSeq" id="WP_203713248.1">
    <property type="nucleotide sequence ID" value="NZ_BONE01000020.1"/>
</dbReference>
<evidence type="ECO:0000313" key="2">
    <source>
        <dbReference type="Proteomes" id="UP000604117"/>
    </source>
</evidence>
<keyword evidence="2" id="KW-1185">Reference proteome</keyword>
<name>A0ABQ4CPY2_9ACTN</name>
<protein>
    <submittedName>
        <fullName evidence="1">Uncharacterized protein</fullName>
    </submittedName>
</protein>
<gene>
    <name evidence="1" type="ORF">Asi02nite_28700</name>
</gene>
<dbReference type="EMBL" id="BONE01000020">
    <property type="protein sequence ID" value="GIF73352.1"/>
    <property type="molecule type" value="Genomic_DNA"/>
</dbReference>
<sequence length="323" mass="35020">MDLRRMRTLLCALVLAVVGGLVVGPPAAAGQRCVRTPAEYLAAWQAREVRCVAPTLFGTTHGRGDPFLYPEGFAYAWAGGSVNLEAYLRLRHRYGDEPAKVGVGILSYVGYPGLDAWSYPTDLAVYTLPRGVRATVPTFAEWFRLVGHRIGFPRAALRDLERAYARVGRDEDVVDAFEDVTGCDRDALLRGAWPSAEIGCGAAFLDALAAAGPSPYEGADSRQCFANVAEGYQGPRDAAALRAVLYQCQDAGFLNTGVGRGYNTYANPFVCAPAAEQSVRQRHTGREFILPNARLDDLPSHVDIPLDIGEPGRRAFLHEGWCG</sequence>
<accession>A0ABQ4CPY2</accession>
<comment type="caution">
    <text evidence="1">The sequence shown here is derived from an EMBL/GenBank/DDBJ whole genome shotgun (WGS) entry which is preliminary data.</text>
</comment>
<dbReference type="Proteomes" id="UP000604117">
    <property type="component" value="Unassembled WGS sequence"/>
</dbReference>
<reference evidence="1 2" key="1">
    <citation type="submission" date="2021-01" db="EMBL/GenBank/DDBJ databases">
        <title>Whole genome shotgun sequence of Asanoa siamensis NBRC 107932.</title>
        <authorList>
            <person name="Komaki H."/>
            <person name="Tamura T."/>
        </authorList>
    </citation>
    <scope>NUCLEOTIDE SEQUENCE [LARGE SCALE GENOMIC DNA]</scope>
    <source>
        <strain evidence="1 2">NBRC 107932</strain>
    </source>
</reference>
<proteinExistence type="predicted"/>